<keyword evidence="2" id="KW-0472">Membrane</keyword>
<dbReference type="Proteomes" id="UP000727056">
    <property type="component" value="Unassembled WGS sequence"/>
</dbReference>
<organism evidence="3 4">
    <name type="scientific">Streptomyces bohaiensis</name>
    <dbReference type="NCBI Taxonomy" id="1431344"/>
    <lineage>
        <taxon>Bacteria</taxon>
        <taxon>Bacillati</taxon>
        <taxon>Actinomycetota</taxon>
        <taxon>Actinomycetes</taxon>
        <taxon>Kitasatosporales</taxon>
        <taxon>Streptomycetaceae</taxon>
        <taxon>Streptomyces</taxon>
    </lineage>
</organism>
<protein>
    <recommendedName>
        <fullName evidence="5">Ricin B lectin domain-containing protein</fullName>
    </recommendedName>
</protein>
<keyword evidence="4" id="KW-1185">Reference proteome</keyword>
<evidence type="ECO:0000313" key="4">
    <source>
        <dbReference type="Proteomes" id="UP000727056"/>
    </source>
</evidence>
<evidence type="ECO:0000313" key="3">
    <source>
        <dbReference type="EMBL" id="NJQ16233.1"/>
    </source>
</evidence>
<reference evidence="3 4" key="1">
    <citation type="submission" date="2020-03" db="EMBL/GenBank/DDBJ databases">
        <title>Draft genome of Streptomyces sp. ventii, isolated from the Axial Seamount in the Pacific Ocean, and resequencing of the two type strains Streptomyces lonarensis strain NCL 716 and Streptomyces bohaiensis strain 11A07.</title>
        <authorList>
            <person name="Loughran R.M."/>
            <person name="Pfannmuller K.M."/>
            <person name="Wasson B.J."/>
            <person name="Deadmond M.C."/>
            <person name="Paddock B.E."/>
            <person name="Koyack M.J."/>
            <person name="Gallegos D.A."/>
            <person name="Mitchell E.A."/>
            <person name="Ushijima B."/>
            <person name="Saw J.H."/>
            <person name="Mcphail K.L."/>
            <person name="Videau P."/>
        </authorList>
    </citation>
    <scope>NUCLEOTIDE SEQUENCE [LARGE SCALE GENOMIC DNA]</scope>
    <source>
        <strain evidence="3 4">11A07</strain>
    </source>
</reference>
<feature type="region of interest" description="Disordered" evidence="1">
    <location>
        <begin position="1"/>
        <end position="24"/>
    </location>
</feature>
<feature type="transmembrane region" description="Helical" evidence="2">
    <location>
        <begin position="29"/>
        <end position="49"/>
    </location>
</feature>
<keyword evidence="2" id="KW-1133">Transmembrane helix</keyword>
<proteinExistence type="predicted"/>
<accession>A0ABX1CDQ0</accession>
<feature type="compositionally biased region" description="Low complexity" evidence="1">
    <location>
        <begin position="103"/>
        <end position="114"/>
    </location>
</feature>
<name>A0ABX1CDQ0_9ACTN</name>
<keyword evidence="2" id="KW-0812">Transmembrane</keyword>
<evidence type="ECO:0008006" key="5">
    <source>
        <dbReference type="Google" id="ProtNLM"/>
    </source>
</evidence>
<feature type="region of interest" description="Disordered" evidence="1">
    <location>
        <begin position="53"/>
        <end position="117"/>
    </location>
</feature>
<dbReference type="EMBL" id="JAAVJC010000132">
    <property type="protein sequence ID" value="NJQ16233.1"/>
    <property type="molecule type" value="Genomic_DNA"/>
</dbReference>
<gene>
    <name evidence="3" type="ORF">HCN52_15145</name>
</gene>
<feature type="compositionally biased region" description="Gly residues" evidence="1">
    <location>
        <begin position="79"/>
        <end position="93"/>
    </location>
</feature>
<dbReference type="RefSeq" id="WP_168088978.1">
    <property type="nucleotide sequence ID" value="NZ_BHZH01000185.1"/>
</dbReference>
<evidence type="ECO:0000256" key="2">
    <source>
        <dbReference type="SAM" id="Phobius"/>
    </source>
</evidence>
<comment type="caution">
    <text evidence="3">The sequence shown here is derived from an EMBL/GenBank/DDBJ whole genome shotgun (WGS) entry which is preliminary data.</text>
</comment>
<evidence type="ECO:0000256" key="1">
    <source>
        <dbReference type="SAM" id="MobiDB-lite"/>
    </source>
</evidence>
<feature type="compositionally biased region" description="Low complexity" evidence="1">
    <location>
        <begin position="1"/>
        <end position="15"/>
    </location>
</feature>
<sequence length="280" mass="28980">MSGGQPWQPGWQSGPTPAPLPPTSRASPVPWAIALIVLLIASLAVAFTADARAGSDNSAGEPGTGDLALGGLEDFRLPGGAGGPGGLGAGGGFDVPADDGAGSVSTSSPSDPTTEAFRDVRPGDCLTLFHNGVEWSTDLPWKAECEADEGLMAVTAVETTTEACPTGPGEMHWPHTAPDGEQIVLCLDRQFRVGHCMLAEQDQDGDEGRIIDGNLMSLVDCASDAAPEPWNQVMHITGVLPAPEEVTSGACARSENDATSYWHWTVNGGETLVCTMVFRG</sequence>